<evidence type="ECO:0000313" key="2">
    <source>
        <dbReference type="EMBL" id="PYH78946.1"/>
    </source>
</evidence>
<reference evidence="2 3" key="1">
    <citation type="submission" date="2016-12" db="EMBL/GenBank/DDBJ databases">
        <title>The genomes of Aspergillus section Nigri reveals drivers in fungal speciation.</title>
        <authorList>
            <consortium name="DOE Joint Genome Institute"/>
            <person name="Vesth T.C."/>
            <person name="Nybo J."/>
            <person name="Theobald S."/>
            <person name="Brandl J."/>
            <person name="Frisvad J.C."/>
            <person name="Nielsen K.F."/>
            <person name="Lyhne E.K."/>
            <person name="Kogle M.E."/>
            <person name="Kuo A."/>
            <person name="Riley R."/>
            <person name="Clum A."/>
            <person name="Nolan M."/>
            <person name="Lipzen A."/>
            <person name="Salamov A."/>
            <person name="Henrissat B."/>
            <person name="Wiebenga A."/>
            <person name="De Vries R.P."/>
            <person name="Grigoriev I.V."/>
            <person name="Mortensen U.H."/>
            <person name="Andersen M.R."/>
            <person name="Baker S.E."/>
        </authorList>
    </citation>
    <scope>NUCLEOTIDE SEQUENCE [LARGE SCALE GENOMIC DNA]</scope>
    <source>
        <strain evidence="2 3">CBS 121591</strain>
    </source>
</reference>
<organism evidence="2 3">
    <name type="scientific">Aspergillus uvarum CBS 121591</name>
    <dbReference type="NCBI Taxonomy" id="1448315"/>
    <lineage>
        <taxon>Eukaryota</taxon>
        <taxon>Fungi</taxon>
        <taxon>Dikarya</taxon>
        <taxon>Ascomycota</taxon>
        <taxon>Pezizomycotina</taxon>
        <taxon>Eurotiomycetes</taxon>
        <taxon>Eurotiomycetidae</taxon>
        <taxon>Eurotiales</taxon>
        <taxon>Aspergillaceae</taxon>
        <taxon>Aspergillus</taxon>
        <taxon>Aspergillus subgen. Circumdati</taxon>
    </lineage>
</organism>
<dbReference type="VEuPathDB" id="FungiDB:BO82DRAFT_356941"/>
<name>A0A319BZ09_9EURO</name>
<feature type="region of interest" description="Disordered" evidence="1">
    <location>
        <begin position="45"/>
        <end position="93"/>
    </location>
</feature>
<evidence type="ECO:0000313" key="3">
    <source>
        <dbReference type="Proteomes" id="UP000248340"/>
    </source>
</evidence>
<dbReference type="EMBL" id="KZ821724">
    <property type="protein sequence ID" value="PYH78946.1"/>
    <property type="molecule type" value="Genomic_DNA"/>
</dbReference>
<sequence length="93" mass="10388">MFIYSGKFSYAAPYATNELFSVVFRDNVLTGDRVAVILQWSKDAGGQVKSNSNTTARSARCLPMGPGERRSSSSRRRRTEPTIGIREECRARP</sequence>
<dbReference type="STRING" id="1448315.A0A319BZ09"/>
<evidence type="ECO:0000256" key="1">
    <source>
        <dbReference type="SAM" id="MobiDB-lite"/>
    </source>
</evidence>
<dbReference type="AlphaFoldDB" id="A0A319BZ09"/>
<protein>
    <submittedName>
        <fullName evidence="2">Uncharacterized protein</fullName>
    </submittedName>
</protein>
<dbReference type="Proteomes" id="UP000248340">
    <property type="component" value="Unassembled WGS sequence"/>
</dbReference>
<dbReference type="RefSeq" id="XP_025489146.1">
    <property type="nucleotide sequence ID" value="XM_025635872.1"/>
</dbReference>
<proteinExistence type="predicted"/>
<gene>
    <name evidence="2" type="ORF">BO82DRAFT_356941</name>
</gene>
<dbReference type="OrthoDB" id="4332097at2759"/>
<accession>A0A319BZ09</accession>
<feature type="compositionally biased region" description="Polar residues" evidence="1">
    <location>
        <begin position="48"/>
        <end position="57"/>
    </location>
</feature>
<dbReference type="GeneID" id="37138613"/>
<keyword evidence="3" id="KW-1185">Reference proteome</keyword>